<dbReference type="Proteomes" id="UP000550714">
    <property type="component" value="Unassembled WGS sequence"/>
</dbReference>
<comment type="caution">
    <text evidence="1">The sequence shown here is derived from an EMBL/GenBank/DDBJ whole genome shotgun (WGS) entry which is preliminary data.</text>
</comment>
<organism evidence="1 2">
    <name type="scientific">Prauserella isguenensis</name>
    <dbReference type="NCBI Taxonomy" id="1470180"/>
    <lineage>
        <taxon>Bacteria</taxon>
        <taxon>Bacillati</taxon>
        <taxon>Actinomycetota</taxon>
        <taxon>Actinomycetes</taxon>
        <taxon>Pseudonocardiales</taxon>
        <taxon>Pseudonocardiaceae</taxon>
        <taxon>Prauserella</taxon>
    </lineage>
</organism>
<keyword evidence="2" id="KW-1185">Reference proteome</keyword>
<dbReference type="AlphaFoldDB" id="A0A839S3W9"/>
<reference evidence="1 2" key="1">
    <citation type="submission" date="2020-08" db="EMBL/GenBank/DDBJ databases">
        <title>Genomic Encyclopedia of Type Strains, Phase III (KMG-III): the genomes of soil and plant-associated and newly described type strains.</title>
        <authorList>
            <person name="Whitman W."/>
        </authorList>
    </citation>
    <scope>NUCLEOTIDE SEQUENCE [LARGE SCALE GENOMIC DNA]</scope>
    <source>
        <strain evidence="1 2">CECT 8577</strain>
    </source>
</reference>
<proteinExistence type="predicted"/>
<accession>A0A839S3W9</accession>
<name>A0A839S3W9_9PSEU</name>
<evidence type="ECO:0000313" key="1">
    <source>
        <dbReference type="EMBL" id="MBB3052458.1"/>
    </source>
</evidence>
<dbReference type="InterPro" id="IPR037143">
    <property type="entry name" value="4-PPantetheinyl_Trfase_dom_sf"/>
</dbReference>
<keyword evidence="1" id="KW-0808">Transferase</keyword>
<dbReference type="RefSeq" id="WP_183656715.1">
    <property type="nucleotide sequence ID" value="NZ_JACHWU010000004.1"/>
</dbReference>
<dbReference type="Gene3D" id="3.90.470.20">
    <property type="entry name" value="4'-phosphopantetheinyl transferase domain"/>
    <property type="match status" value="1"/>
</dbReference>
<dbReference type="EMBL" id="JACHWU010000004">
    <property type="protein sequence ID" value="MBB3052458.1"/>
    <property type="molecule type" value="Genomic_DNA"/>
</dbReference>
<dbReference type="SUPFAM" id="SSF56214">
    <property type="entry name" value="4'-phosphopantetheinyl transferase"/>
    <property type="match status" value="1"/>
</dbReference>
<gene>
    <name evidence="1" type="ORF">FHS23_003492</name>
</gene>
<protein>
    <submittedName>
        <fullName evidence="1">Holo-[acyl-carrier protein] synthase</fullName>
        <ecNumber evidence="1">2.7.8.7</ecNumber>
    </submittedName>
</protein>
<sequence>MTARAVLFGVDVLDVRRVSRAIDYSGSSYVRHVTADEEPRLHPDGAVATAATVAVKEALIKAIGGRPPGFSWHDFLAGSDTDTLVPATAGRLLEDATPQLGQVTDVMLTEHCSYRVRGASLDAALTRLGVADRDGASAVGSARWGRREETLVALAVLVTTTAKESA</sequence>
<evidence type="ECO:0000313" key="2">
    <source>
        <dbReference type="Proteomes" id="UP000550714"/>
    </source>
</evidence>
<dbReference type="GO" id="GO:0000287">
    <property type="term" value="F:magnesium ion binding"/>
    <property type="evidence" value="ECO:0007669"/>
    <property type="project" value="InterPro"/>
</dbReference>
<dbReference type="GO" id="GO:0008897">
    <property type="term" value="F:holo-[acyl-carrier-protein] synthase activity"/>
    <property type="evidence" value="ECO:0007669"/>
    <property type="project" value="UniProtKB-EC"/>
</dbReference>
<dbReference type="EC" id="2.7.8.7" evidence="1"/>